<feature type="region of interest" description="Disordered" evidence="1">
    <location>
        <begin position="115"/>
        <end position="202"/>
    </location>
</feature>
<feature type="region of interest" description="Disordered" evidence="1">
    <location>
        <begin position="226"/>
        <end position="252"/>
    </location>
</feature>
<comment type="caution">
    <text evidence="2">The sequence shown here is derived from an EMBL/GenBank/DDBJ whole genome shotgun (WGS) entry which is preliminary data.</text>
</comment>
<reference evidence="2" key="1">
    <citation type="journal article" date="2019" name="bioRxiv">
        <title>The Genome of the Zebra Mussel, Dreissena polymorpha: A Resource for Invasive Species Research.</title>
        <authorList>
            <person name="McCartney M.A."/>
            <person name="Auch B."/>
            <person name="Kono T."/>
            <person name="Mallez S."/>
            <person name="Zhang Y."/>
            <person name="Obille A."/>
            <person name="Becker A."/>
            <person name="Abrahante J.E."/>
            <person name="Garbe J."/>
            <person name="Badalamenti J.P."/>
            <person name="Herman A."/>
            <person name="Mangelson H."/>
            <person name="Liachko I."/>
            <person name="Sullivan S."/>
            <person name="Sone E.D."/>
            <person name="Koren S."/>
            <person name="Silverstein K.A.T."/>
            <person name="Beckman K.B."/>
            <person name="Gohl D.M."/>
        </authorList>
    </citation>
    <scope>NUCLEOTIDE SEQUENCE</scope>
    <source>
        <strain evidence="2">Duluth1</strain>
        <tissue evidence="2">Whole animal</tissue>
    </source>
</reference>
<proteinExistence type="predicted"/>
<dbReference type="AlphaFoldDB" id="A0A9D4KE49"/>
<organism evidence="2 3">
    <name type="scientific">Dreissena polymorpha</name>
    <name type="common">Zebra mussel</name>
    <name type="synonym">Mytilus polymorpha</name>
    <dbReference type="NCBI Taxonomy" id="45954"/>
    <lineage>
        <taxon>Eukaryota</taxon>
        <taxon>Metazoa</taxon>
        <taxon>Spiralia</taxon>
        <taxon>Lophotrochozoa</taxon>
        <taxon>Mollusca</taxon>
        <taxon>Bivalvia</taxon>
        <taxon>Autobranchia</taxon>
        <taxon>Heteroconchia</taxon>
        <taxon>Euheterodonta</taxon>
        <taxon>Imparidentia</taxon>
        <taxon>Neoheterodontei</taxon>
        <taxon>Myida</taxon>
        <taxon>Dreissenoidea</taxon>
        <taxon>Dreissenidae</taxon>
        <taxon>Dreissena</taxon>
    </lineage>
</organism>
<dbReference type="EMBL" id="JAIWYP010000004">
    <property type="protein sequence ID" value="KAH3837865.1"/>
    <property type="molecule type" value="Genomic_DNA"/>
</dbReference>
<feature type="region of interest" description="Disordered" evidence="1">
    <location>
        <begin position="1"/>
        <end position="57"/>
    </location>
</feature>
<name>A0A9D4KE49_DREPO</name>
<feature type="compositionally biased region" description="Polar residues" evidence="1">
    <location>
        <begin position="155"/>
        <end position="170"/>
    </location>
</feature>
<keyword evidence="3" id="KW-1185">Reference proteome</keyword>
<dbReference type="Proteomes" id="UP000828390">
    <property type="component" value="Unassembled WGS sequence"/>
</dbReference>
<evidence type="ECO:0000256" key="1">
    <source>
        <dbReference type="SAM" id="MobiDB-lite"/>
    </source>
</evidence>
<evidence type="ECO:0000313" key="3">
    <source>
        <dbReference type="Proteomes" id="UP000828390"/>
    </source>
</evidence>
<feature type="compositionally biased region" description="Polar residues" evidence="1">
    <location>
        <begin position="1"/>
        <end position="13"/>
    </location>
</feature>
<evidence type="ECO:0000313" key="2">
    <source>
        <dbReference type="EMBL" id="KAH3837865.1"/>
    </source>
</evidence>
<reference evidence="2" key="2">
    <citation type="submission" date="2020-11" db="EMBL/GenBank/DDBJ databases">
        <authorList>
            <person name="McCartney M.A."/>
            <person name="Auch B."/>
            <person name="Kono T."/>
            <person name="Mallez S."/>
            <person name="Becker A."/>
            <person name="Gohl D.M."/>
            <person name="Silverstein K.A.T."/>
            <person name="Koren S."/>
            <person name="Bechman K.B."/>
            <person name="Herman A."/>
            <person name="Abrahante J.E."/>
            <person name="Garbe J."/>
        </authorList>
    </citation>
    <scope>NUCLEOTIDE SEQUENCE</scope>
    <source>
        <strain evidence="2">Duluth1</strain>
        <tissue evidence="2">Whole animal</tissue>
    </source>
</reference>
<sequence>MSSDVTGRSSDANRMSGDVTVRSNGADRVFGDTTGRSSKVNRMSGDLTMRPRGTERVSGDMTVRFRGDVPEVGHHGENTLPDDVCYIREGRNISRPYSVTQNVTSGNRAGPIAAAEAWSDTCRSVTPPKKRELVKKENKKNKPKTPELPLEQTEDGPSSNHVSKATTPQPSEEFHSPREASLIQEPSAPELPSIESPELREIPEKKRYQSKVVKEEMKLVEVMPELPPEKKKLPPPPKIQPSYNPSPASWRSKVEEAPSPFRKCNSCMTYWTSWQNTASSTQTDCHTASVCFTGWSTSSLRDTLSSHIPGPVGIW</sequence>
<accession>A0A9D4KE49</accession>
<protein>
    <submittedName>
        <fullName evidence="2">Uncharacterized protein</fullName>
    </submittedName>
</protein>
<gene>
    <name evidence="2" type="ORF">DPMN_111267</name>
</gene>